<dbReference type="EMBL" id="JBITGY010000012">
    <property type="protein sequence ID" value="MFI6503546.1"/>
    <property type="molecule type" value="Genomic_DNA"/>
</dbReference>
<feature type="domain" description="DUF4145" evidence="2">
    <location>
        <begin position="102"/>
        <end position="183"/>
    </location>
</feature>
<accession>A0ABW7Z697</accession>
<dbReference type="Gene3D" id="3.90.960.10">
    <property type="entry name" value="YbaK/aminoacyl-tRNA synthetase-associated domain"/>
    <property type="match status" value="1"/>
</dbReference>
<sequence length="373" mass="39962">MARWGAKFDVDCPGCGRQTLAREADAPHRVFLPAELRPFALAACQSCGQAMLLLSGEAGPDADPDDLPARPAEVLWPAPGREIGEQVPDVVRTELTQARAGLRAGSPAAAVLHVRRLLEAVCADHGVTGRTLFHALRELRARGLIDGWLLGWAEELRELGNEAAHLGAAALTRREAADAVELAEALIDYLYVFSPKYQHFQVRRAKPAPNTRKSRAVRVETPAMRILRKTRTPFVVHPYPHDPAHTKSRAAVARALGVPPPRMMKAVLLYLGHHAVLAIAPIEGRIDENALAAAFGAAAARVAERADVARIGEAIAADVLSPVALPYLPSVLDAGAAGQDSVFIPSGRHGLELELAPGDLIRVTSARTAQIMK</sequence>
<dbReference type="Pfam" id="PF13643">
    <property type="entry name" value="DUF4145"/>
    <property type="match status" value="1"/>
</dbReference>
<reference evidence="3 4" key="1">
    <citation type="submission" date="2024-10" db="EMBL/GenBank/DDBJ databases">
        <title>The Natural Products Discovery Center: Release of the First 8490 Sequenced Strains for Exploring Actinobacteria Biosynthetic Diversity.</title>
        <authorList>
            <person name="Kalkreuter E."/>
            <person name="Kautsar S.A."/>
            <person name="Yang D."/>
            <person name="Bader C.D."/>
            <person name="Teijaro C.N."/>
            <person name="Fluegel L."/>
            <person name="Davis C.M."/>
            <person name="Simpson J.R."/>
            <person name="Lauterbach L."/>
            <person name="Steele A.D."/>
            <person name="Gui C."/>
            <person name="Meng S."/>
            <person name="Li G."/>
            <person name="Viehrig K."/>
            <person name="Ye F."/>
            <person name="Su P."/>
            <person name="Kiefer A.F."/>
            <person name="Nichols A."/>
            <person name="Cepeda A.J."/>
            <person name="Yan W."/>
            <person name="Fan B."/>
            <person name="Jiang Y."/>
            <person name="Adhikari A."/>
            <person name="Zheng C.-J."/>
            <person name="Schuster L."/>
            <person name="Cowan T.M."/>
            <person name="Smanski M.J."/>
            <person name="Chevrette M.G."/>
            <person name="De Carvalho L.P.S."/>
            <person name="Shen B."/>
        </authorList>
    </citation>
    <scope>NUCLEOTIDE SEQUENCE [LARGE SCALE GENOMIC DNA]</scope>
    <source>
        <strain evidence="3 4">NPDC050545</strain>
    </source>
</reference>
<evidence type="ECO:0000313" key="4">
    <source>
        <dbReference type="Proteomes" id="UP001612741"/>
    </source>
</evidence>
<protein>
    <submittedName>
        <fullName evidence="3">DUF4145 domain-containing protein</fullName>
    </submittedName>
</protein>
<evidence type="ECO:0000313" key="3">
    <source>
        <dbReference type="EMBL" id="MFI6503546.1"/>
    </source>
</evidence>
<evidence type="ECO:0000259" key="1">
    <source>
        <dbReference type="Pfam" id="PF04073"/>
    </source>
</evidence>
<keyword evidence="4" id="KW-1185">Reference proteome</keyword>
<comment type="caution">
    <text evidence="3">The sequence shown here is derived from an EMBL/GenBank/DDBJ whole genome shotgun (WGS) entry which is preliminary data.</text>
</comment>
<proteinExistence type="predicted"/>
<organism evidence="3 4">
    <name type="scientific">Nonomuraea typhae</name>
    <dbReference type="NCBI Taxonomy" id="2603600"/>
    <lineage>
        <taxon>Bacteria</taxon>
        <taxon>Bacillati</taxon>
        <taxon>Actinomycetota</taxon>
        <taxon>Actinomycetes</taxon>
        <taxon>Streptosporangiales</taxon>
        <taxon>Streptosporangiaceae</taxon>
        <taxon>Nonomuraea</taxon>
    </lineage>
</organism>
<dbReference type="Proteomes" id="UP001612741">
    <property type="component" value="Unassembled WGS sequence"/>
</dbReference>
<evidence type="ECO:0000259" key="2">
    <source>
        <dbReference type="Pfam" id="PF13643"/>
    </source>
</evidence>
<dbReference type="RefSeq" id="WP_397089317.1">
    <property type="nucleotide sequence ID" value="NZ_JBITGY010000012.1"/>
</dbReference>
<feature type="domain" description="YbaK/aminoacyl-tRNA synthetase-associated" evidence="1">
    <location>
        <begin position="245"/>
        <end position="362"/>
    </location>
</feature>
<dbReference type="InterPro" id="IPR025285">
    <property type="entry name" value="DUF4145"/>
</dbReference>
<dbReference type="SUPFAM" id="SSF55826">
    <property type="entry name" value="YbaK/ProRS associated domain"/>
    <property type="match status" value="1"/>
</dbReference>
<dbReference type="InterPro" id="IPR007214">
    <property type="entry name" value="YbaK/aa-tRNA-synth-assoc-dom"/>
</dbReference>
<dbReference type="InterPro" id="IPR036754">
    <property type="entry name" value="YbaK/aa-tRNA-synt-asso_dom_sf"/>
</dbReference>
<gene>
    <name evidence="3" type="ORF">ACIBG2_39610</name>
</gene>
<name>A0ABW7Z697_9ACTN</name>
<dbReference type="Pfam" id="PF04073">
    <property type="entry name" value="tRNA_edit"/>
    <property type="match status" value="1"/>
</dbReference>